<organism evidence="5">
    <name type="scientific">Dictyoglomus thermophilum</name>
    <dbReference type="NCBI Taxonomy" id="14"/>
    <lineage>
        <taxon>Bacteria</taxon>
        <taxon>Pseudomonadati</taxon>
        <taxon>Dictyoglomota</taxon>
        <taxon>Dictyoglomia</taxon>
        <taxon>Dictyoglomales</taxon>
        <taxon>Dictyoglomaceae</taxon>
        <taxon>Dictyoglomus</taxon>
    </lineage>
</organism>
<dbReference type="GO" id="GO:0008237">
    <property type="term" value="F:metallopeptidase activity"/>
    <property type="evidence" value="ECO:0007669"/>
    <property type="project" value="InterPro"/>
</dbReference>
<protein>
    <submittedName>
        <fullName evidence="5">TldD/PmbA family protein</fullName>
    </submittedName>
</protein>
<dbReference type="InterPro" id="IPR045570">
    <property type="entry name" value="Metalloprtase-TldD/E_cen_dom"/>
</dbReference>
<evidence type="ECO:0000256" key="1">
    <source>
        <dbReference type="ARBA" id="ARBA00005836"/>
    </source>
</evidence>
<comment type="similarity">
    <text evidence="1">Belongs to the peptidase U62 family.</text>
</comment>
<dbReference type="PANTHER" id="PTHR43421">
    <property type="entry name" value="METALLOPROTEASE PMBA"/>
    <property type="match status" value="1"/>
</dbReference>
<dbReference type="InterPro" id="IPR036059">
    <property type="entry name" value="TldD/PmbA_sf"/>
</dbReference>
<evidence type="ECO:0000259" key="2">
    <source>
        <dbReference type="Pfam" id="PF01523"/>
    </source>
</evidence>
<accession>A0A7V3ZJ65</accession>
<dbReference type="SUPFAM" id="SSF111283">
    <property type="entry name" value="Putative modulator of DNA gyrase, PmbA/TldD"/>
    <property type="match status" value="1"/>
</dbReference>
<dbReference type="EMBL" id="DTDV01000017">
    <property type="protein sequence ID" value="HGK23986.1"/>
    <property type="molecule type" value="Genomic_DNA"/>
</dbReference>
<feature type="domain" description="Metalloprotease TldD/E N-terminal" evidence="2">
    <location>
        <begin position="19"/>
        <end position="80"/>
    </location>
</feature>
<dbReference type="GO" id="GO:0005829">
    <property type="term" value="C:cytosol"/>
    <property type="evidence" value="ECO:0007669"/>
    <property type="project" value="TreeGrafter"/>
</dbReference>
<feature type="domain" description="Metalloprotease TldD/E central" evidence="4">
    <location>
        <begin position="104"/>
        <end position="209"/>
    </location>
</feature>
<dbReference type="InterPro" id="IPR002510">
    <property type="entry name" value="Metalloprtase-TldD/E_N"/>
</dbReference>
<dbReference type="Pfam" id="PF19289">
    <property type="entry name" value="PmbA_TldD_3rd"/>
    <property type="match status" value="1"/>
</dbReference>
<dbReference type="OMA" id="GGIYNWT"/>
<dbReference type="AlphaFoldDB" id="A0A7V3ZJ65"/>
<dbReference type="RefSeq" id="WP_012547419.1">
    <property type="nucleotide sequence ID" value="NZ_VTFL01000002.1"/>
</dbReference>
<evidence type="ECO:0000259" key="3">
    <source>
        <dbReference type="Pfam" id="PF19289"/>
    </source>
</evidence>
<evidence type="ECO:0000259" key="4">
    <source>
        <dbReference type="Pfam" id="PF19290"/>
    </source>
</evidence>
<feature type="domain" description="Metalloprotease TldD/E C-terminal" evidence="3">
    <location>
        <begin position="216"/>
        <end position="435"/>
    </location>
</feature>
<name>A0A7V3ZJ65_DICTH</name>
<dbReference type="InterPro" id="IPR035068">
    <property type="entry name" value="TldD/PmbA_N"/>
</dbReference>
<dbReference type="Gene3D" id="3.30.2290.10">
    <property type="entry name" value="PmbA/TldD superfamily"/>
    <property type="match status" value="1"/>
</dbReference>
<reference evidence="5" key="1">
    <citation type="journal article" date="2020" name="mSystems">
        <title>Genome- and Community-Level Interaction Insights into Carbon Utilization and Element Cycling Functions of Hydrothermarchaeota in Hydrothermal Sediment.</title>
        <authorList>
            <person name="Zhou Z."/>
            <person name="Liu Y."/>
            <person name="Xu W."/>
            <person name="Pan J."/>
            <person name="Luo Z.H."/>
            <person name="Li M."/>
        </authorList>
    </citation>
    <scope>NUCLEOTIDE SEQUENCE [LARGE SCALE GENOMIC DNA]</scope>
    <source>
        <strain evidence="5">SpSt-70</strain>
    </source>
</reference>
<dbReference type="Pfam" id="PF01523">
    <property type="entry name" value="PmbA_TldD_1st"/>
    <property type="match status" value="1"/>
</dbReference>
<proteinExistence type="inferred from homology"/>
<sequence>MTVDLFKLIEDLRKQKIECEIFFQEREKSTLVISRQEVENYQISREYGIGVRVIKDGKHGFSYTTNLDKIDETIQRAIELSQVMEEDENWKFSKDLDLKDFKYYPEEPSFQEKIKRLVELEKEIYSKDKRVKTVRNIVWEKTTDNNRIISTTGLSLEYNQQYQYIYTEIGASDGTNERSGFEFDVARSWNELEFDKLVEKVVWQATSLLGALPKKTQSVDIILPAERASEFLELISELFSAENVQKGKSVLKGLLGESVASPILSIVEDPLSEKALIPRLFDDEGIKTYQKYFIRNGVLENFAYNVYSANKEGKNSTGNGVRGSFKSLPQVDYFNLYIEPRDKSEDELIKSVRNGVYVISLMGLHLADTISGDFSLGIEGLWIKDGELAEPVAEMTISGNLKDFLKNITGIGNKLDLKGNINSPMLKLEDITLAGK</sequence>
<comment type="caution">
    <text evidence="5">The sequence shown here is derived from an EMBL/GenBank/DDBJ whole genome shotgun (WGS) entry which is preliminary data.</text>
</comment>
<dbReference type="InterPro" id="IPR045569">
    <property type="entry name" value="Metalloprtase-TldD/E_C"/>
</dbReference>
<dbReference type="InterPro" id="IPR047657">
    <property type="entry name" value="PmbA"/>
</dbReference>
<gene>
    <name evidence="5" type="ORF">ENU78_06100</name>
</gene>
<dbReference type="GO" id="GO:0006508">
    <property type="term" value="P:proteolysis"/>
    <property type="evidence" value="ECO:0007669"/>
    <property type="project" value="InterPro"/>
</dbReference>
<dbReference type="PANTHER" id="PTHR43421:SF1">
    <property type="entry name" value="METALLOPROTEASE PMBA"/>
    <property type="match status" value="1"/>
</dbReference>
<dbReference type="Pfam" id="PF19290">
    <property type="entry name" value="PmbA_TldD_2nd"/>
    <property type="match status" value="1"/>
</dbReference>
<evidence type="ECO:0000313" key="5">
    <source>
        <dbReference type="EMBL" id="HGK23986.1"/>
    </source>
</evidence>